<evidence type="ECO:0000313" key="6">
    <source>
        <dbReference type="EMBL" id="CAE0059183.1"/>
    </source>
</evidence>
<dbReference type="SMART" id="SM00654">
    <property type="entry name" value="eIF6"/>
    <property type="match status" value="1"/>
</dbReference>
<dbReference type="GO" id="GO:0003743">
    <property type="term" value="F:translation initiation factor activity"/>
    <property type="evidence" value="ECO:0007669"/>
    <property type="project" value="UniProtKB-UniRule"/>
</dbReference>
<name>A0A7S3ELA2_9RHOD</name>
<dbReference type="GO" id="GO:0043023">
    <property type="term" value="F:ribosomal large subunit binding"/>
    <property type="evidence" value="ECO:0007669"/>
    <property type="project" value="UniProtKB-UniRule"/>
</dbReference>
<dbReference type="GO" id="GO:0005737">
    <property type="term" value="C:cytoplasm"/>
    <property type="evidence" value="ECO:0007669"/>
    <property type="project" value="UniProtKB-SubCell"/>
</dbReference>
<accession>A0A7S3ELA2</accession>
<dbReference type="HAMAP" id="MF_00032">
    <property type="entry name" value="eIF_6"/>
    <property type="match status" value="1"/>
</dbReference>
<dbReference type="GO" id="GO:0042273">
    <property type="term" value="P:ribosomal large subunit biogenesis"/>
    <property type="evidence" value="ECO:0007669"/>
    <property type="project" value="UniProtKB-UniRule"/>
</dbReference>
<dbReference type="CDD" id="cd00527">
    <property type="entry name" value="IF6"/>
    <property type="match status" value="1"/>
</dbReference>
<dbReference type="Pfam" id="PF01912">
    <property type="entry name" value="eIF-6"/>
    <property type="match status" value="1"/>
</dbReference>
<dbReference type="PANTHER" id="PTHR10784">
    <property type="entry name" value="TRANSLATION INITIATION FACTOR 6"/>
    <property type="match status" value="1"/>
</dbReference>
<comment type="subunit">
    <text evidence="5">Monomer. Associates with the 60S ribosomal subunit.</text>
</comment>
<dbReference type="FunFam" id="3.75.10.10:FF:000001">
    <property type="entry name" value="Eukaryotic translation initiation factor 6"/>
    <property type="match status" value="1"/>
</dbReference>
<dbReference type="AlphaFoldDB" id="A0A7S3ELA2"/>
<dbReference type="NCBIfam" id="TIGR00323">
    <property type="entry name" value="eIF-6"/>
    <property type="match status" value="1"/>
</dbReference>
<organism evidence="6">
    <name type="scientific">Rhodosorus marinus</name>
    <dbReference type="NCBI Taxonomy" id="101924"/>
    <lineage>
        <taxon>Eukaryota</taxon>
        <taxon>Rhodophyta</taxon>
        <taxon>Stylonematophyceae</taxon>
        <taxon>Stylonematales</taxon>
        <taxon>Stylonemataceae</taxon>
        <taxon>Rhodosorus</taxon>
    </lineage>
</organism>
<evidence type="ECO:0000256" key="5">
    <source>
        <dbReference type="HAMAP-Rule" id="MF_03132"/>
    </source>
</evidence>
<dbReference type="SUPFAM" id="SSF55909">
    <property type="entry name" value="Pentein"/>
    <property type="match status" value="1"/>
</dbReference>
<keyword evidence="4 5" id="KW-0539">Nucleus</keyword>
<dbReference type="PIRSF" id="PIRSF006413">
    <property type="entry name" value="IF-6"/>
    <property type="match status" value="1"/>
</dbReference>
<gene>
    <name evidence="5" type="primary">EIF6</name>
    <name evidence="6" type="ORF">RMAR00112_LOCUS27248</name>
</gene>
<comment type="similarity">
    <text evidence="5">Belongs to the eIF-6 family.</text>
</comment>
<evidence type="ECO:0000256" key="3">
    <source>
        <dbReference type="ARBA" id="ARBA00022917"/>
    </source>
</evidence>
<reference evidence="6" key="1">
    <citation type="submission" date="2021-01" db="EMBL/GenBank/DDBJ databases">
        <authorList>
            <person name="Corre E."/>
            <person name="Pelletier E."/>
            <person name="Niang G."/>
            <person name="Scheremetjew M."/>
            <person name="Finn R."/>
            <person name="Kale V."/>
            <person name="Holt S."/>
            <person name="Cochrane G."/>
            <person name="Meng A."/>
            <person name="Brown T."/>
            <person name="Cohen L."/>
        </authorList>
    </citation>
    <scope>NUCLEOTIDE SEQUENCE</scope>
    <source>
        <strain evidence="6">CCMP 769</strain>
    </source>
</reference>
<proteinExistence type="inferred from homology"/>
<keyword evidence="5" id="KW-0690">Ribosome biogenesis</keyword>
<evidence type="ECO:0000256" key="4">
    <source>
        <dbReference type="ARBA" id="ARBA00023242"/>
    </source>
</evidence>
<evidence type="ECO:0000256" key="2">
    <source>
        <dbReference type="ARBA" id="ARBA00022540"/>
    </source>
</evidence>
<dbReference type="EMBL" id="HBHW01035472">
    <property type="protein sequence ID" value="CAE0059183.1"/>
    <property type="molecule type" value="Transcribed_RNA"/>
</dbReference>
<keyword evidence="2 5" id="KW-0396">Initiation factor</keyword>
<protein>
    <recommendedName>
        <fullName evidence="5">Eukaryotic translation initiation factor 6</fullName>
        <shortName evidence="5">eIF-6</shortName>
    </recommendedName>
</protein>
<dbReference type="GO" id="GO:0005730">
    <property type="term" value="C:nucleolus"/>
    <property type="evidence" value="ECO:0007669"/>
    <property type="project" value="UniProtKB-SubCell"/>
</dbReference>
<dbReference type="InterPro" id="IPR002769">
    <property type="entry name" value="eIF6"/>
</dbReference>
<evidence type="ECO:0000256" key="1">
    <source>
        <dbReference type="ARBA" id="ARBA00022490"/>
    </source>
</evidence>
<comment type="function">
    <text evidence="5">Binds to the 60S ribosomal subunit and prevents its association with the 40S ribosomal subunit to form the 80S initiation complex in the cytoplasm. May also be involved in ribosome biogenesis.</text>
</comment>
<keyword evidence="1 5" id="KW-0963">Cytoplasm</keyword>
<sequence length="260" mass="27633">MQARPAVTCQFEGSSEIGVFSCLTNTYCLVASGGSENFYSVFEAELADHIPVVRVSVSGTRIIGRMVAGNKNGLVLPDSVTDQEMQHMANSLPDTVRIVRCSDRLTALGNCIACNDYVALIHPDISRESEEVVADVLGVETIRHSIAGEPLVGTYSAFTNQGGIVHPECSIEDQDELSSLLQVPLVAGTVNRGSGLVGTGIVANDWSAFCGLDTTGLELEVIESVLKLKSSDSSNILGEMRASIIASLRTDSIVAEKNKK</sequence>
<dbReference type="Gene3D" id="3.75.10.10">
    <property type="entry name" value="L-arginine/glycine Amidinotransferase, Chain A"/>
    <property type="match status" value="1"/>
</dbReference>
<dbReference type="GO" id="GO:0042256">
    <property type="term" value="P:cytosolic ribosome assembly"/>
    <property type="evidence" value="ECO:0007669"/>
    <property type="project" value="UniProtKB-UniRule"/>
</dbReference>
<comment type="subcellular location">
    <subcellularLocation>
        <location evidence="5">Cytoplasm</location>
    </subcellularLocation>
    <subcellularLocation>
        <location evidence="5">Nucleus</location>
        <location evidence="5">Nucleolus</location>
    </subcellularLocation>
    <text evidence="5">Shuttles between cytoplasm and nucleus/nucleolus.</text>
</comment>
<keyword evidence="3 5" id="KW-0648">Protein biosynthesis</keyword>